<dbReference type="SUPFAM" id="SSF53474">
    <property type="entry name" value="alpha/beta-Hydrolases"/>
    <property type="match status" value="1"/>
</dbReference>
<evidence type="ECO:0000313" key="2">
    <source>
        <dbReference type="Proteomes" id="UP001262582"/>
    </source>
</evidence>
<dbReference type="Proteomes" id="UP001262582">
    <property type="component" value="Unassembled WGS sequence"/>
</dbReference>
<dbReference type="InterPro" id="IPR029058">
    <property type="entry name" value="AB_hydrolase_fold"/>
</dbReference>
<keyword evidence="2" id="KW-1185">Reference proteome</keyword>
<sequence>MRKPLIVAEGLDTGLLGASGTIGDSDITDFLTSIRLSGSNELRDLITNNTSIDYDVVYVNWDNGTDYLQRNAYVLEEVIKWVNQEKTANGSTTPNVVLGQSMGGVIARYALRDMENRNKPHNTSLYISHDAPPGSTCSFRIALYGSPRGGPVYKYSCWEY</sequence>
<proteinExistence type="predicted"/>
<evidence type="ECO:0000313" key="1">
    <source>
        <dbReference type="EMBL" id="MDT0678526.1"/>
    </source>
</evidence>
<dbReference type="RefSeq" id="WP_311504861.1">
    <property type="nucleotide sequence ID" value="NZ_JAVRHK010000024.1"/>
</dbReference>
<protein>
    <submittedName>
        <fullName evidence="1">Uncharacterized protein</fullName>
    </submittedName>
</protein>
<dbReference type="Gene3D" id="3.40.50.1820">
    <property type="entry name" value="alpha/beta hydrolase"/>
    <property type="match status" value="1"/>
</dbReference>
<reference evidence="1 2" key="1">
    <citation type="submission" date="2023-09" db="EMBL/GenBank/DDBJ databases">
        <authorList>
            <person name="Rey-Velasco X."/>
        </authorList>
    </citation>
    <scope>NUCLEOTIDE SEQUENCE [LARGE SCALE GENOMIC DNA]</scope>
    <source>
        <strain evidence="1 2">F117</strain>
    </source>
</reference>
<gene>
    <name evidence="1" type="ORF">RM539_18250</name>
</gene>
<organism evidence="1 2">
    <name type="scientific">Autumnicola musiva</name>
    <dbReference type="NCBI Taxonomy" id="3075589"/>
    <lineage>
        <taxon>Bacteria</taxon>
        <taxon>Pseudomonadati</taxon>
        <taxon>Bacteroidota</taxon>
        <taxon>Flavobacteriia</taxon>
        <taxon>Flavobacteriales</taxon>
        <taxon>Flavobacteriaceae</taxon>
        <taxon>Autumnicola</taxon>
    </lineage>
</organism>
<dbReference type="EMBL" id="JAVRHK010000024">
    <property type="protein sequence ID" value="MDT0678526.1"/>
    <property type="molecule type" value="Genomic_DNA"/>
</dbReference>
<accession>A0ABU3DAF9</accession>
<name>A0ABU3DAF9_9FLAO</name>
<comment type="caution">
    <text evidence="1">The sequence shown here is derived from an EMBL/GenBank/DDBJ whole genome shotgun (WGS) entry which is preliminary data.</text>
</comment>